<gene>
    <name evidence="2" type="ORF">J421_2354</name>
</gene>
<keyword evidence="1" id="KW-0812">Transmembrane</keyword>
<feature type="transmembrane region" description="Helical" evidence="1">
    <location>
        <begin position="131"/>
        <end position="149"/>
    </location>
</feature>
<organism evidence="2 3">
    <name type="scientific">Gemmatirosa kalamazoonensis</name>
    <dbReference type="NCBI Taxonomy" id="861299"/>
    <lineage>
        <taxon>Bacteria</taxon>
        <taxon>Pseudomonadati</taxon>
        <taxon>Gemmatimonadota</taxon>
        <taxon>Gemmatimonadia</taxon>
        <taxon>Gemmatimonadales</taxon>
        <taxon>Gemmatimonadaceae</taxon>
        <taxon>Gemmatirosa</taxon>
    </lineage>
</organism>
<evidence type="ECO:0000313" key="3">
    <source>
        <dbReference type="Proteomes" id="UP000019151"/>
    </source>
</evidence>
<proteinExistence type="predicted"/>
<dbReference type="KEGG" id="gba:J421_2354"/>
<keyword evidence="3" id="KW-1185">Reference proteome</keyword>
<feature type="transmembrane region" description="Helical" evidence="1">
    <location>
        <begin position="98"/>
        <end position="119"/>
    </location>
</feature>
<dbReference type="RefSeq" id="WP_148306273.1">
    <property type="nucleotide sequence ID" value="NZ_CP007128.1"/>
</dbReference>
<dbReference type="InParanoid" id="W0RGI1"/>
<keyword evidence="1" id="KW-1133">Transmembrane helix</keyword>
<dbReference type="HOGENOM" id="CLU_1710650_0_0_0"/>
<name>W0RGI1_9BACT</name>
<dbReference type="AlphaFoldDB" id="W0RGI1"/>
<protein>
    <submittedName>
        <fullName evidence="2">Uncharacterized protein</fullName>
    </submittedName>
</protein>
<dbReference type="Proteomes" id="UP000019151">
    <property type="component" value="Chromosome"/>
</dbReference>
<evidence type="ECO:0000313" key="2">
    <source>
        <dbReference type="EMBL" id="AHG89891.1"/>
    </source>
</evidence>
<accession>W0RGI1</accession>
<keyword evidence="1" id="KW-0472">Membrane</keyword>
<sequence>MSRDDTLHTGLRVAGLGAAATTGALIGFGVRRGAPVAVLSAAGDRLRGLPAFVAPDRSLGPSALLGLAHHLALVIGWALLFALVAVPMRGPRRGAARAVLAALVATVAVTADALLPSWLCLSAGVASAPQRALLALALAASLLAGMPLAQQSE</sequence>
<dbReference type="STRING" id="861299.J421_2354"/>
<dbReference type="EMBL" id="CP007128">
    <property type="protein sequence ID" value="AHG89891.1"/>
    <property type="molecule type" value="Genomic_DNA"/>
</dbReference>
<evidence type="ECO:0000256" key="1">
    <source>
        <dbReference type="SAM" id="Phobius"/>
    </source>
</evidence>
<reference evidence="2 3" key="1">
    <citation type="journal article" date="2014" name="Genome Announc.">
        <title>Genome Sequence and Methylome of Soil Bacterium Gemmatirosa kalamazoonensis KBS708T, a Member of the Rarely Cultivated Gemmatimonadetes Phylum.</title>
        <authorList>
            <person name="Debruyn J.M."/>
            <person name="Radosevich M."/>
            <person name="Wommack K.E."/>
            <person name="Polson S.W."/>
            <person name="Hauser L.J."/>
            <person name="Fawaz M.N."/>
            <person name="Korlach J."/>
            <person name="Tsai Y.C."/>
        </authorList>
    </citation>
    <scope>NUCLEOTIDE SEQUENCE [LARGE SCALE GENOMIC DNA]</scope>
    <source>
        <strain evidence="2 3">KBS708</strain>
    </source>
</reference>
<feature type="transmembrane region" description="Helical" evidence="1">
    <location>
        <begin position="67"/>
        <end position="86"/>
    </location>
</feature>